<organism evidence="2 3">
    <name type="scientific">Trichostrongylus colubriformis</name>
    <name type="common">Black scour worm</name>
    <dbReference type="NCBI Taxonomy" id="6319"/>
    <lineage>
        <taxon>Eukaryota</taxon>
        <taxon>Metazoa</taxon>
        <taxon>Ecdysozoa</taxon>
        <taxon>Nematoda</taxon>
        <taxon>Chromadorea</taxon>
        <taxon>Rhabditida</taxon>
        <taxon>Rhabditina</taxon>
        <taxon>Rhabditomorpha</taxon>
        <taxon>Strongyloidea</taxon>
        <taxon>Trichostrongylidae</taxon>
        <taxon>Trichostrongylus</taxon>
    </lineage>
</organism>
<evidence type="ECO:0000256" key="1">
    <source>
        <dbReference type="SAM" id="MobiDB-lite"/>
    </source>
</evidence>
<accession>A0AAN8FLW5</accession>
<dbReference type="EMBL" id="WIXE01016804">
    <property type="protein sequence ID" value="KAK5972280.1"/>
    <property type="molecule type" value="Genomic_DNA"/>
</dbReference>
<feature type="compositionally biased region" description="Basic residues" evidence="1">
    <location>
        <begin position="34"/>
        <end position="76"/>
    </location>
</feature>
<evidence type="ECO:0000313" key="2">
    <source>
        <dbReference type="EMBL" id="KAK5972280.1"/>
    </source>
</evidence>
<comment type="caution">
    <text evidence="2">The sequence shown here is derived from an EMBL/GenBank/DDBJ whole genome shotgun (WGS) entry which is preliminary data.</text>
</comment>
<feature type="region of interest" description="Disordered" evidence="1">
    <location>
        <begin position="1"/>
        <end position="153"/>
    </location>
</feature>
<reference evidence="2 3" key="1">
    <citation type="submission" date="2019-10" db="EMBL/GenBank/DDBJ databases">
        <title>Assembly and Annotation for the nematode Trichostrongylus colubriformis.</title>
        <authorList>
            <person name="Martin J."/>
        </authorList>
    </citation>
    <scope>NUCLEOTIDE SEQUENCE [LARGE SCALE GENOMIC DNA]</scope>
    <source>
        <strain evidence="2">G859</strain>
        <tissue evidence="2">Whole worm</tissue>
    </source>
</reference>
<dbReference type="Proteomes" id="UP001331761">
    <property type="component" value="Unassembled WGS sequence"/>
</dbReference>
<feature type="non-terminal residue" evidence="2">
    <location>
        <position position="1"/>
    </location>
</feature>
<name>A0AAN8FLW5_TRICO</name>
<proteinExistence type="predicted"/>
<evidence type="ECO:0000313" key="3">
    <source>
        <dbReference type="Proteomes" id="UP001331761"/>
    </source>
</evidence>
<dbReference type="AlphaFoldDB" id="A0AAN8FLW5"/>
<gene>
    <name evidence="2" type="ORF">GCK32_017939</name>
</gene>
<sequence length="191" mass="20755">VAQRFVQFLRHPHISGKRGGGGPRPRPRAPYGRKPSKRKPRKQPKKGKGSKGSKKKGKKSDKTGKGKQSKSKKSKKSQKEKSKSKPKEKDKKRKKDKKDKGGDGDEGGGGGDDESGGGDVADRTEQDQGASPEPAAEQPGGETTPRRLAAPTVTVAAAPEVMAEMREHRKRSRFKSDEINAKITLEQLKVL</sequence>
<feature type="compositionally biased region" description="Basic and acidic residues" evidence="1">
    <location>
        <begin position="77"/>
        <end position="89"/>
    </location>
</feature>
<protein>
    <submittedName>
        <fullName evidence="2">Uncharacterized protein</fullName>
    </submittedName>
</protein>
<keyword evidence="3" id="KW-1185">Reference proteome</keyword>